<evidence type="ECO:0000256" key="1">
    <source>
        <dbReference type="SAM" id="MobiDB-lite"/>
    </source>
</evidence>
<reference evidence="3" key="1">
    <citation type="submission" date="2013-05" db="EMBL/GenBank/DDBJ databases">
        <title>The Genome sequence of Mucor circinelloides f. circinelloides 1006PhL.</title>
        <authorList>
            <consortium name="The Broad Institute Genomics Platform"/>
            <person name="Cuomo C."/>
            <person name="Earl A."/>
            <person name="Findley K."/>
            <person name="Lee S.C."/>
            <person name="Walker B."/>
            <person name="Young S."/>
            <person name="Zeng Q."/>
            <person name="Gargeya S."/>
            <person name="Fitzgerald M."/>
            <person name="Haas B."/>
            <person name="Abouelleil A."/>
            <person name="Allen A.W."/>
            <person name="Alvarado L."/>
            <person name="Arachchi H.M."/>
            <person name="Berlin A.M."/>
            <person name="Chapman S.B."/>
            <person name="Gainer-Dewar J."/>
            <person name="Goldberg J."/>
            <person name="Griggs A."/>
            <person name="Gujja S."/>
            <person name="Hansen M."/>
            <person name="Howarth C."/>
            <person name="Imamovic A."/>
            <person name="Ireland A."/>
            <person name="Larimer J."/>
            <person name="McCowan C."/>
            <person name="Murphy C."/>
            <person name="Pearson M."/>
            <person name="Poon T.W."/>
            <person name="Priest M."/>
            <person name="Roberts A."/>
            <person name="Saif S."/>
            <person name="Shea T."/>
            <person name="Sisk P."/>
            <person name="Sykes S."/>
            <person name="Wortman J."/>
            <person name="Nusbaum C."/>
            <person name="Birren B."/>
        </authorList>
    </citation>
    <scope>NUCLEOTIDE SEQUENCE [LARGE SCALE GENOMIC DNA]</scope>
    <source>
        <strain evidence="3">1006PhL</strain>
    </source>
</reference>
<feature type="compositionally biased region" description="Low complexity" evidence="1">
    <location>
        <begin position="292"/>
        <end position="305"/>
    </location>
</feature>
<evidence type="ECO:0000313" key="2">
    <source>
        <dbReference type="EMBL" id="EPB80965.1"/>
    </source>
</evidence>
<gene>
    <name evidence="2" type="ORF">HMPREF1544_12342</name>
</gene>
<dbReference type="VEuPathDB" id="FungiDB:HMPREF1544_12342"/>
<feature type="region of interest" description="Disordered" evidence="1">
    <location>
        <begin position="282"/>
        <end position="305"/>
    </location>
</feature>
<keyword evidence="3" id="KW-1185">Reference proteome</keyword>
<proteinExistence type="predicted"/>
<accession>S2JMH4</accession>
<dbReference type="EMBL" id="KE124257">
    <property type="protein sequence ID" value="EPB80965.1"/>
    <property type="molecule type" value="Genomic_DNA"/>
</dbReference>
<dbReference type="InParanoid" id="S2JMH4"/>
<dbReference type="AlphaFoldDB" id="S2JMH4"/>
<dbReference type="OrthoDB" id="2258247at2759"/>
<feature type="non-terminal residue" evidence="2">
    <location>
        <position position="378"/>
    </location>
</feature>
<evidence type="ECO:0000313" key="3">
    <source>
        <dbReference type="Proteomes" id="UP000014254"/>
    </source>
</evidence>
<sequence>MAPLRARSHFNKEKKQWSALISGGSNINSSVMSVSPTIQPNGEHEPLTSSAASTPPADHFSHKVTRPFLTGTVAHSLIIDLITEVFGRQKEFIVALTIYCDANALLWAVLEHMLRDNNRVYTEILVSPSMYQQILVNPALQLENFDEPLMAYPTLLPSANIVKLSFSRLPPQYGRQDGGNQQLRADMHHNLERFGQLIDCGYVTGGSGIYAGGGYAVLAVGANKKHETLQHSLNWAHYYPIDFSSGELLTERDHILSLATWAAMPPYCNRKSLVISEVLPKRKVSSEQQKQTNSNSSSAITTNAKSNSTAAAKNAADVAQVADTAKAAADVRAADNANPQTEVNAPNAVPAQNTGAPLLATGNNNSFPTNPHRTRSTT</sequence>
<organism evidence="2 3">
    <name type="scientific">Mucor circinelloides f. circinelloides (strain 1006PhL)</name>
    <name type="common">Mucormycosis agent</name>
    <name type="synonym">Calyptromyces circinelloides</name>
    <dbReference type="NCBI Taxonomy" id="1220926"/>
    <lineage>
        <taxon>Eukaryota</taxon>
        <taxon>Fungi</taxon>
        <taxon>Fungi incertae sedis</taxon>
        <taxon>Mucoromycota</taxon>
        <taxon>Mucoromycotina</taxon>
        <taxon>Mucoromycetes</taxon>
        <taxon>Mucorales</taxon>
        <taxon>Mucorineae</taxon>
        <taxon>Mucoraceae</taxon>
        <taxon>Mucor</taxon>
    </lineage>
</organism>
<dbReference type="OMA" id="DEPLMAY"/>
<dbReference type="Proteomes" id="UP000014254">
    <property type="component" value="Unassembled WGS sequence"/>
</dbReference>
<feature type="region of interest" description="Disordered" evidence="1">
    <location>
        <begin position="339"/>
        <end position="378"/>
    </location>
</feature>
<protein>
    <submittedName>
        <fullName evidence="2">Uncharacterized protein</fullName>
    </submittedName>
</protein>
<dbReference type="STRING" id="1220926.S2JMH4"/>
<feature type="compositionally biased region" description="Polar residues" evidence="1">
    <location>
        <begin position="339"/>
        <end position="371"/>
    </location>
</feature>
<name>S2JMH4_MUCC1</name>
<feature type="region of interest" description="Disordered" evidence="1">
    <location>
        <begin position="32"/>
        <end position="58"/>
    </location>
</feature>